<dbReference type="KEGG" id="vg:36842012"/>
<dbReference type="GO" id="GO:0008270">
    <property type="term" value="F:zinc ion binding"/>
    <property type="evidence" value="ECO:0007669"/>
    <property type="project" value="UniProtKB-KW"/>
</dbReference>
<dbReference type="Pfam" id="PF05699">
    <property type="entry name" value="Dimer_Tnp_hAT"/>
    <property type="match status" value="1"/>
</dbReference>
<dbReference type="EMBL" id="MG011691">
    <property type="protein sequence ID" value="AVK77557.1"/>
    <property type="molecule type" value="Genomic_DNA"/>
</dbReference>
<dbReference type="PROSITE" id="PS50808">
    <property type="entry name" value="ZF_BED"/>
    <property type="match status" value="1"/>
</dbReference>
<keyword evidence="1" id="KW-0479">Metal-binding</keyword>
<evidence type="ECO:0000256" key="6">
    <source>
        <dbReference type="ARBA" id="ARBA00023163"/>
    </source>
</evidence>
<evidence type="ECO:0000313" key="9">
    <source>
        <dbReference type="EMBL" id="AVK77557.1"/>
    </source>
</evidence>
<evidence type="ECO:0000256" key="2">
    <source>
        <dbReference type="ARBA" id="ARBA00022771"/>
    </source>
</evidence>
<keyword evidence="2" id="KW-0863">Zinc-finger</keyword>
<dbReference type="Proteomes" id="UP000249758">
    <property type="component" value="Segment"/>
</dbReference>
<evidence type="ECO:0000259" key="8">
    <source>
        <dbReference type="PROSITE" id="PS50808"/>
    </source>
</evidence>
<dbReference type="PANTHER" id="PTHR46481">
    <property type="entry name" value="ZINC FINGER BED DOMAIN-CONTAINING PROTEIN 4"/>
    <property type="match status" value="1"/>
</dbReference>
<dbReference type="InterPro" id="IPR012337">
    <property type="entry name" value="RNaseH-like_sf"/>
</dbReference>
<dbReference type="SUPFAM" id="SSF140996">
    <property type="entry name" value="Hermes dimerisation domain"/>
    <property type="match status" value="1"/>
</dbReference>
<keyword evidence="5" id="KW-0238">DNA-binding</keyword>
<accession>A0A2U7UGD9</accession>
<dbReference type="PANTHER" id="PTHR46481:SF10">
    <property type="entry name" value="ZINC FINGER BED DOMAIN-CONTAINING PROTEIN 39"/>
    <property type="match status" value="1"/>
</dbReference>
<evidence type="ECO:0000256" key="5">
    <source>
        <dbReference type="ARBA" id="ARBA00023125"/>
    </source>
</evidence>
<dbReference type="SUPFAM" id="SSF53098">
    <property type="entry name" value="Ribonuclease H-like"/>
    <property type="match status" value="1"/>
</dbReference>
<dbReference type="InterPro" id="IPR003656">
    <property type="entry name" value="Znf_BED"/>
</dbReference>
<evidence type="ECO:0000256" key="7">
    <source>
        <dbReference type="SAM" id="MobiDB-lite"/>
    </source>
</evidence>
<dbReference type="Pfam" id="PF02892">
    <property type="entry name" value="zf-BED"/>
    <property type="match status" value="1"/>
</dbReference>
<reference evidence="9" key="1">
    <citation type="journal article" date="2018" name="Nat. Commun.">
        <title>Diversity and evolution of the emerging Pandoraviridae family.</title>
        <authorList>
            <person name="Legendre M."/>
            <person name="Fabre E."/>
            <person name="Poirot O."/>
            <person name="Jeudy S."/>
            <person name="Lartigue A."/>
            <person name="Alempic J.M."/>
            <person name="Beucher L."/>
            <person name="Philippe N."/>
            <person name="Bertaux L."/>
            <person name="Christo-Foroux E."/>
            <person name="Labadie K."/>
            <person name="Coute Y."/>
            <person name="Abergel C."/>
            <person name="Claverie J.M."/>
        </authorList>
    </citation>
    <scope>NUCLEOTIDE SEQUENCE [LARGE SCALE GENOMIC DNA]</scope>
    <source>
        <strain evidence="9">Macleodensis</strain>
    </source>
</reference>
<feature type="domain" description="BED-type" evidence="8">
    <location>
        <begin position="31"/>
        <end position="80"/>
    </location>
</feature>
<keyword evidence="6" id="KW-0804">Transcription</keyword>
<evidence type="ECO:0000256" key="4">
    <source>
        <dbReference type="ARBA" id="ARBA00023015"/>
    </source>
</evidence>
<dbReference type="RefSeq" id="YP_009481553.1">
    <property type="nucleotide sequence ID" value="NC_037665.1"/>
</dbReference>
<evidence type="ECO:0000256" key="1">
    <source>
        <dbReference type="ARBA" id="ARBA00022723"/>
    </source>
</evidence>
<dbReference type="InterPro" id="IPR036236">
    <property type="entry name" value="Znf_C2H2_sf"/>
</dbReference>
<dbReference type="SMART" id="SM00614">
    <property type="entry name" value="ZnF_BED"/>
    <property type="match status" value="1"/>
</dbReference>
<gene>
    <name evidence="9" type="ORF">pmac_cds_869</name>
</gene>
<protein>
    <submittedName>
        <fullName evidence="9">HAT family C-terminal dimerization region domain containing protein</fullName>
    </submittedName>
</protein>
<dbReference type="GO" id="GO:0003677">
    <property type="term" value="F:DNA binding"/>
    <property type="evidence" value="ECO:0007669"/>
    <property type="project" value="UniProtKB-KW"/>
</dbReference>
<keyword evidence="4" id="KW-0805">Transcription regulation</keyword>
<organism evidence="9">
    <name type="scientific">Pandoravirus macleodensis</name>
    <dbReference type="NCBI Taxonomy" id="2107707"/>
    <lineage>
        <taxon>Viruses</taxon>
        <taxon>Pandoravirus</taxon>
    </lineage>
</organism>
<feature type="region of interest" description="Disordered" evidence="7">
    <location>
        <begin position="1"/>
        <end position="33"/>
    </location>
</feature>
<dbReference type="GeneID" id="36842012"/>
<feature type="compositionally biased region" description="Acidic residues" evidence="7">
    <location>
        <begin position="1"/>
        <end position="19"/>
    </location>
</feature>
<sequence>MRTEEGGGENSEEGEVTDLTEEKKPTKRNRKRTSEVWAHFGETEEGRECNHCGHLFSMTTATGTLMRHLKCEHDDTVEVRKEGVFEKKRADALVTKLITNKCLPLSLVEDEDFVQLLGYLRPKYKPPKRRNLRRELPDAKAVLTAAMKKKIRTIDHFSLTLDAWTSAANRSYIAVTVHGVSTAWVLESFVLDVVPVKCSETAEFLAEVVREVLQAWEIDTARIVAVTSDGAANMKAAVTKCLKIEWIYCVAHLLNRSVRLALESGEVKPILRSAKAISKTFKASPAAKRMLADRQKALGLSVRTLKIDNKTRWGSAHRMFKRLLASRPAVSACLGALHGLRKPVPADLTSAQWSLVEQLTKVLEPLKKSTKFLSHQHLPTLGAAMPIVARAIDTHLKVAEDDDPVIAGFKHDMSVDLTLRWNILDGQASSTLLVAVYLDPRFKTFYFMRDARKREKRLERAAREVEGLVELPSHDRPNPRRLGASQESAQYAKDMEQLFGAEAVSVSTSTGDGYTELERYGRKPAAAVFLPRSGPDAPPSLLDPLLWWKQREAKYPRLAALARRYLSITSTSVPSERVFSKSGWIINKRRCTLSDESVSLLVFLSCNKGQAS</sequence>
<dbReference type="InterPro" id="IPR052035">
    <property type="entry name" value="ZnF_BED_domain_contain"/>
</dbReference>
<name>A0A2U7UGD9_9VIRU</name>
<proteinExistence type="predicted"/>
<dbReference type="InterPro" id="IPR008906">
    <property type="entry name" value="HATC_C_dom"/>
</dbReference>
<keyword evidence="3" id="KW-0862">Zinc</keyword>
<dbReference type="GO" id="GO:0046983">
    <property type="term" value="F:protein dimerization activity"/>
    <property type="evidence" value="ECO:0007669"/>
    <property type="project" value="InterPro"/>
</dbReference>
<dbReference type="SUPFAM" id="SSF57667">
    <property type="entry name" value="beta-beta-alpha zinc fingers"/>
    <property type="match status" value="1"/>
</dbReference>
<evidence type="ECO:0000256" key="3">
    <source>
        <dbReference type="ARBA" id="ARBA00022833"/>
    </source>
</evidence>